<evidence type="ECO:0000256" key="11">
    <source>
        <dbReference type="ARBA" id="ARBA00023014"/>
    </source>
</evidence>
<evidence type="ECO:0000256" key="6">
    <source>
        <dbReference type="ARBA" id="ARBA00013558"/>
    </source>
</evidence>
<dbReference type="Gene3D" id="3.40.640.10">
    <property type="entry name" value="Type I PLP-dependent aspartate aminotransferase-like (Major domain)"/>
    <property type="match status" value="1"/>
</dbReference>
<evidence type="ECO:0000256" key="7">
    <source>
        <dbReference type="ARBA" id="ARBA00022679"/>
    </source>
</evidence>
<evidence type="ECO:0000256" key="2">
    <source>
        <dbReference type="ARBA" id="ARBA00003120"/>
    </source>
</evidence>
<dbReference type="Proteomes" id="UP000241362">
    <property type="component" value="Unassembled WGS sequence"/>
</dbReference>
<evidence type="ECO:0000256" key="10">
    <source>
        <dbReference type="ARBA" id="ARBA00023004"/>
    </source>
</evidence>
<evidence type="ECO:0000256" key="16">
    <source>
        <dbReference type="RuleBase" id="RU364075"/>
    </source>
</evidence>
<keyword evidence="8 16" id="KW-0479">Metal-binding</keyword>
<dbReference type="EMBL" id="PZKE01000025">
    <property type="protein sequence ID" value="PTE12869.1"/>
    <property type="molecule type" value="Genomic_DNA"/>
</dbReference>
<keyword evidence="19" id="KW-1185">Reference proteome</keyword>
<keyword evidence="11 16" id="KW-0411">Iron-sulfur</keyword>
<dbReference type="InterPro" id="IPR000192">
    <property type="entry name" value="Aminotrans_V_dom"/>
</dbReference>
<evidence type="ECO:0000256" key="14">
    <source>
        <dbReference type="ARBA" id="ARBA00050776"/>
    </source>
</evidence>
<dbReference type="InterPro" id="IPR017772">
    <property type="entry name" value="Cys_deSase_NifS_bac/arc"/>
</dbReference>
<dbReference type="InterPro" id="IPR015424">
    <property type="entry name" value="PyrdxlP-dep_Trfase"/>
</dbReference>
<evidence type="ECO:0000256" key="15">
    <source>
        <dbReference type="RuleBase" id="RU004504"/>
    </source>
</evidence>
<evidence type="ECO:0000256" key="4">
    <source>
        <dbReference type="ARBA" id="ARBA00011738"/>
    </source>
</evidence>
<gene>
    <name evidence="18" type="primary">nifS</name>
    <name evidence="18" type="ORF">C5F44_16405</name>
</gene>
<dbReference type="InterPro" id="IPR015421">
    <property type="entry name" value="PyrdxlP-dep_Trfase_major"/>
</dbReference>
<dbReference type="Gene3D" id="1.10.260.50">
    <property type="match status" value="1"/>
</dbReference>
<evidence type="ECO:0000256" key="9">
    <source>
        <dbReference type="ARBA" id="ARBA00022898"/>
    </source>
</evidence>
<dbReference type="GO" id="GO:0030170">
    <property type="term" value="F:pyridoxal phosphate binding"/>
    <property type="evidence" value="ECO:0007669"/>
    <property type="project" value="InterPro"/>
</dbReference>
<dbReference type="SUPFAM" id="SSF53383">
    <property type="entry name" value="PLP-dependent transferases"/>
    <property type="match status" value="1"/>
</dbReference>
<comment type="cofactor">
    <cofactor evidence="1 15">
        <name>pyridoxal 5'-phosphate</name>
        <dbReference type="ChEBI" id="CHEBI:597326"/>
    </cofactor>
</comment>
<dbReference type="NCBIfam" id="TIGR03402">
    <property type="entry name" value="FeS_nifS"/>
    <property type="match status" value="1"/>
</dbReference>
<evidence type="ECO:0000256" key="12">
    <source>
        <dbReference type="ARBA" id="ARBA00023231"/>
    </source>
</evidence>
<feature type="domain" description="Aminotransferase class V" evidence="17">
    <location>
        <begin position="3"/>
        <end position="365"/>
    </location>
</feature>
<comment type="function">
    <text evidence="2">Catalyzes the removal of elemental sulfur atoms from cysteine to produce alanine. Seems to participate in the biosynthesis of the nitrogenase metalloclusters by providing the inorganic sulfur required for the Fe-S core formation.</text>
</comment>
<dbReference type="InterPro" id="IPR015422">
    <property type="entry name" value="PyrdxlP-dep_Trfase_small"/>
</dbReference>
<dbReference type="Gene3D" id="3.90.1150.10">
    <property type="entry name" value="Aspartate Aminotransferase, domain 1"/>
    <property type="match status" value="1"/>
</dbReference>
<dbReference type="PANTHER" id="PTHR11601">
    <property type="entry name" value="CYSTEINE DESULFURYLASE FAMILY MEMBER"/>
    <property type="match status" value="1"/>
</dbReference>
<keyword evidence="7 16" id="KW-0808">Transferase</keyword>
<organism evidence="18 19">
    <name type="scientific">Fuscovulum blasticum DSM 2131</name>
    <dbReference type="NCBI Taxonomy" id="1188250"/>
    <lineage>
        <taxon>Bacteria</taxon>
        <taxon>Pseudomonadati</taxon>
        <taxon>Pseudomonadota</taxon>
        <taxon>Alphaproteobacteria</taxon>
        <taxon>Rhodobacterales</taxon>
        <taxon>Paracoccaceae</taxon>
        <taxon>Pseudogemmobacter</taxon>
    </lineage>
</organism>
<proteinExistence type="inferred from homology"/>
<dbReference type="GO" id="GO:0046872">
    <property type="term" value="F:metal ion binding"/>
    <property type="evidence" value="ECO:0007669"/>
    <property type="project" value="UniProtKB-KW"/>
</dbReference>
<comment type="subunit">
    <text evidence="4">Homodimer.</text>
</comment>
<name>A0A2T4J4N5_FUSBL</name>
<evidence type="ECO:0000313" key="18">
    <source>
        <dbReference type="EMBL" id="PTE12869.1"/>
    </source>
</evidence>
<comment type="caution">
    <text evidence="18">The sequence shown here is derived from an EMBL/GenBank/DDBJ whole genome shotgun (WGS) entry which is preliminary data.</text>
</comment>
<dbReference type="PIRSF" id="PIRSF005572">
    <property type="entry name" value="NifS"/>
    <property type="match status" value="1"/>
</dbReference>
<dbReference type="AlphaFoldDB" id="A0A2T4J4N5"/>
<protein>
    <recommendedName>
        <fullName evidence="6 16">Cysteine desulfurase</fullName>
        <ecNumber evidence="5 16">2.8.1.7</ecNumber>
    </recommendedName>
    <alternativeName>
        <fullName evidence="13 16">Nitrogenase metalloclusters biosynthesis protein NifS</fullName>
    </alternativeName>
</protein>
<dbReference type="InterPro" id="IPR020578">
    <property type="entry name" value="Aminotrans_V_PyrdxlP_BS"/>
</dbReference>
<evidence type="ECO:0000256" key="1">
    <source>
        <dbReference type="ARBA" id="ARBA00001933"/>
    </source>
</evidence>
<evidence type="ECO:0000256" key="5">
    <source>
        <dbReference type="ARBA" id="ARBA00012239"/>
    </source>
</evidence>
<evidence type="ECO:0000256" key="8">
    <source>
        <dbReference type="ARBA" id="ARBA00022723"/>
    </source>
</evidence>
<dbReference type="EC" id="2.8.1.7" evidence="5 16"/>
<dbReference type="PROSITE" id="PS00595">
    <property type="entry name" value="AA_TRANSFER_CLASS_5"/>
    <property type="match status" value="1"/>
</dbReference>
<dbReference type="Pfam" id="PF00266">
    <property type="entry name" value="Aminotran_5"/>
    <property type="match status" value="1"/>
</dbReference>
<dbReference type="FunFam" id="3.40.640.10:FF:000084">
    <property type="entry name" value="IscS-like cysteine desulfurase"/>
    <property type="match status" value="1"/>
</dbReference>
<keyword evidence="10 16" id="KW-0408">Iron</keyword>
<dbReference type="GO" id="GO:0006520">
    <property type="term" value="P:amino acid metabolic process"/>
    <property type="evidence" value="ECO:0007669"/>
    <property type="project" value="InterPro"/>
</dbReference>
<evidence type="ECO:0000259" key="17">
    <source>
        <dbReference type="Pfam" id="PF00266"/>
    </source>
</evidence>
<dbReference type="PANTHER" id="PTHR11601:SF34">
    <property type="entry name" value="CYSTEINE DESULFURASE"/>
    <property type="match status" value="1"/>
</dbReference>
<comment type="catalytic activity">
    <reaction evidence="14 16">
        <text>(sulfur carrier)-H + L-cysteine = (sulfur carrier)-SH + L-alanine</text>
        <dbReference type="Rhea" id="RHEA:43892"/>
        <dbReference type="Rhea" id="RHEA-COMP:14737"/>
        <dbReference type="Rhea" id="RHEA-COMP:14739"/>
        <dbReference type="ChEBI" id="CHEBI:29917"/>
        <dbReference type="ChEBI" id="CHEBI:35235"/>
        <dbReference type="ChEBI" id="CHEBI:57972"/>
        <dbReference type="ChEBI" id="CHEBI:64428"/>
        <dbReference type="EC" id="2.8.1.7"/>
    </reaction>
</comment>
<reference evidence="18 19" key="1">
    <citation type="submission" date="2018-03" db="EMBL/GenBank/DDBJ databases">
        <title>Rhodobacter blasticus.</title>
        <authorList>
            <person name="Meyer T.E."/>
            <person name="Miller S."/>
            <person name="Lodha T."/>
            <person name="Gandham S."/>
            <person name="Chintalapati S."/>
            <person name="Chintalapati V.R."/>
        </authorList>
    </citation>
    <scope>NUCLEOTIDE SEQUENCE [LARGE SCALE GENOMIC DNA]</scope>
    <source>
        <strain evidence="18 19">DSM 2131</strain>
    </source>
</reference>
<evidence type="ECO:0000313" key="19">
    <source>
        <dbReference type="Proteomes" id="UP000241362"/>
    </source>
</evidence>
<dbReference type="GO" id="GO:0031071">
    <property type="term" value="F:cysteine desulfurase activity"/>
    <property type="evidence" value="ECO:0007669"/>
    <property type="project" value="UniProtKB-EC"/>
</dbReference>
<keyword evidence="12" id="KW-0535">Nitrogen fixation</keyword>
<evidence type="ECO:0000256" key="3">
    <source>
        <dbReference type="ARBA" id="ARBA00006490"/>
    </source>
</evidence>
<dbReference type="InterPro" id="IPR016454">
    <property type="entry name" value="Cysteine_dSase"/>
</dbReference>
<comment type="similarity">
    <text evidence="3 16">Belongs to the class-V pyridoxal-phosphate-dependent aminotransferase family. NifS/IscS subfamily.</text>
</comment>
<accession>A0A2T4J4N5</accession>
<dbReference type="RefSeq" id="WP_107674628.1">
    <property type="nucleotide sequence ID" value="NZ_PZKE01000025.1"/>
</dbReference>
<evidence type="ECO:0000256" key="13">
    <source>
        <dbReference type="ARBA" id="ARBA00031911"/>
    </source>
</evidence>
<sequence length="393" mass="41469">MAIYLDNNATTRTAPEAVAAMLPFFTTHFGNASSLHGFGAEAAAAMRQARRQVQALIGAAQDHEIVFTSGGTEANTTAIRAALAVQAGRGEIVTSTVEHPAILQLCDGLERFEGVKVHRIAVDGDGRLDLDAYRASLSDRVAVVSLMWANNETGTIFPVDGLAAMAHRVGALFHSDAVQAAGKLPLRLAETEIDMLSLSAHKFHGPKGVGALYLRKGTAFRPLLRGGKQERGRRAGTENVPGIVGAGVAAERALARLDEAPRIAALRDRLEQGILSRIGRVLRLGDLRDRLPNTAALAFDYAEGEAILMKLNAAGIAASAGSACASGAMEPSHVIRAMKVPFTAAHGAIRFSLSAETTAEDIDRVIEVLPGIVDDLRGLTPFWAEAQGGRHVA</sequence>
<keyword evidence="9 16" id="KW-0663">Pyridoxal phosphate</keyword>
<dbReference type="GO" id="GO:0051536">
    <property type="term" value="F:iron-sulfur cluster binding"/>
    <property type="evidence" value="ECO:0007669"/>
    <property type="project" value="UniProtKB-KW"/>
</dbReference>